<organism evidence="1 2">
    <name type="scientific">Caerostris extrusa</name>
    <name type="common">Bark spider</name>
    <name type="synonym">Caerostris bankana</name>
    <dbReference type="NCBI Taxonomy" id="172846"/>
    <lineage>
        <taxon>Eukaryota</taxon>
        <taxon>Metazoa</taxon>
        <taxon>Ecdysozoa</taxon>
        <taxon>Arthropoda</taxon>
        <taxon>Chelicerata</taxon>
        <taxon>Arachnida</taxon>
        <taxon>Araneae</taxon>
        <taxon>Araneomorphae</taxon>
        <taxon>Entelegynae</taxon>
        <taxon>Araneoidea</taxon>
        <taxon>Araneidae</taxon>
        <taxon>Caerostris</taxon>
    </lineage>
</organism>
<sequence length="118" mass="13669">MSKTTCLQKKKKNQVQIAKAEREPINAFIIPVDNNREYHPLSIKIPKCVRVARVTRLLSETPCRLTLTHTEMSFVIPRDTFQFRILIQFFIPFSKRFRALMVHPPPPASTEEGANDAY</sequence>
<accession>A0AAV4VBS2</accession>
<keyword evidence="2" id="KW-1185">Reference proteome</keyword>
<proteinExistence type="predicted"/>
<reference evidence="1 2" key="1">
    <citation type="submission" date="2021-06" db="EMBL/GenBank/DDBJ databases">
        <title>Caerostris extrusa draft genome.</title>
        <authorList>
            <person name="Kono N."/>
            <person name="Arakawa K."/>
        </authorList>
    </citation>
    <scope>NUCLEOTIDE SEQUENCE [LARGE SCALE GENOMIC DNA]</scope>
</reference>
<dbReference type="Proteomes" id="UP001054945">
    <property type="component" value="Unassembled WGS sequence"/>
</dbReference>
<gene>
    <name evidence="1" type="ORF">CEXT_22721</name>
</gene>
<dbReference type="EMBL" id="BPLR01014249">
    <property type="protein sequence ID" value="GIY67483.1"/>
    <property type="molecule type" value="Genomic_DNA"/>
</dbReference>
<name>A0AAV4VBS2_CAEEX</name>
<evidence type="ECO:0000313" key="1">
    <source>
        <dbReference type="EMBL" id="GIY67483.1"/>
    </source>
</evidence>
<evidence type="ECO:0000313" key="2">
    <source>
        <dbReference type="Proteomes" id="UP001054945"/>
    </source>
</evidence>
<dbReference type="AlphaFoldDB" id="A0AAV4VBS2"/>
<protein>
    <submittedName>
        <fullName evidence="1">Uncharacterized protein</fullName>
    </submittedName>
</protein>
<comment type="caution">
    <text evidence="1">The sequence shown here is derived from an EMBL/GenBank/DDBJ whole genome shotgun (WGS) entry which is preliminary data.</text>
</comment>